<accession>A0ABU9VD58</accession>
<name>A0ABU9VD58_9BACI</name>
<reference evidence="2 3" key="1">
    <citation type="submission" date="2024-03" db="EMBL/GenBank/DDBJ databases">
        <title>Bacilli Hybrid Assemblies.</title>
        <authorList>
            <person name="Kovac J."/>
        </authorList>
    </citation>
    <scope>NUCLEOTIDE SEQUENCE [LARGE SCALE GENOMIC DNA]</scope>
    <source>
        <strain evidence="2 3">FSL R7-0666</strain>
    </source>
</reference>
<comment type="caution">
    <text evidence="2">The sequence shown here is derived from an EMBL/GenBank/DDBJ whole genome shotgun (WGS) entry which is preliminary data.</text>
</comment>
<evidence type="ECO:0008006" key="4">
    <source>
        <dbReference type="Google" id="ProtNLM"/>
    </source>
</evidence>
<gene>
    <name evidence="2" type="ORF">MKY91_01470</name>
</gene>
<evidence type="ECO:0000313" key="2">
    <source>
        <dbReference type="EMBL" id="MEN0641832.1"/>
    </source>
</evidence>
<dbReference type="EMBL" id="JBCITK010000001">
    <property type="protein sequence ID" value="MEN0641832.1"/>
    <property type="molecule type" value="Genomic_DNA"/>
</dbReference>
<keyword evidence="1" id="KW-0175">Coiled coil</keyword>
<evidence type="ECO:0000313" key="3">
    <source>
        <dbReference type="Proteomes" id="UP001418796"/>
    </source>
</evidence>
<dbReference type="RefSeq" id="WP_203088511.1">
    <property type="nucleotide sequence ID" value="NZ_JAEUZA010000003.1"/>
</dbReference>
<proteinExistence type="predicted"/>
<sequence length="45" mass="5486">MIEILFIIFMIVFFISSNNIEKSLKRTEEQNEQIIQLLKEKQEKE</sequence>
<keyword evidence="3" id="KW-1185">Reference proteome</keyword>
<organism evidence="2 3">
    <name type="scientific">Alkalicoccobacillus gibsonii</name>
    <dbReference type="NCBI Taxonomy" id="79881"/>
    <lineage>
        <taxon>Bacteria</taxon>
        <taxon>Bacillati</taxon>
        <taxon>Bacillota</taxon>
        <taxon>Bacilli</taxon>
        <taxon>Bacillales</taxon>
        <taxon>Bacillaceae</taxon>
        <taxon>Alkalicoccobacillus</taxon>
    </lineage>
</organism>
<feature type="coiled-coil region" evidence="1">
    <location>
        <begin position="17"/>
        <end position="44"/>
    </location>
</feature>
<dbReference type="Proteomes" id="UP001418796">
    <property type="component" value="Unassembled WGS sequence"/>
</dbReference>
<evidence type="ECO:0000256" key="1">
    <source>
        <dbReference type="SAM" id="Coils"/>
    </source>
</evidence>
<protein>
    <recommendedName>
        <fullName evidence="4">YrzO family protein</fullName>
    </recommendedName>
</protein>